<dbReference type="InterPro" id="IPR001227">
    <property type="entry name" value="Ac_transferase_dom_sf"/>
</dbReference>
<dbReference type="Gene3D" id="3.40.47.10">
    <property type="match status" value="1"/>
</dbReference>
<keyword evidence="5" id="KW-0045">Antibiotic biosynthesis</keyword>
<keyword evidence="2" id="KW-0596">Phosphopantetheine</keyword>
<keyword evidence="7" id="KW-0012">Acyltransferase</keyword>
<dbReference type="GO" id="GO:0006633">
    <property type="term" value="P:fatty acid biosynthetic process"/>
    <property type="evidence" value="ECO:0007669"/>
    <property type="project" value="InterPro"/>
</dbReference>
<dbReference type="GO" id="GO:0031177">
    <property type="term" value="F:phosphopantetheine binding"/>
    <property type="evidence" value="ECO:0007669"/>
    <property type="project" value="InterPro"/>
</dbReference>
<dbReference type="InterPro" id="IPR020806">
    <property type="entry name" value="PKS_PP-bd"/>
</dbReference>
<keyword evidence="6" id="KW-0511">Multifunctional enzyme</keyword>
<accession>A0A7W7WWP0</accession>
<dbReference type="SMART" id="SM00825">
    <property type="entry name" value="PKS_KS"/>
    <property type="match status" value="1"/>
</dbReference>
<evidence type="ECO:0000256" key="6">
    <source>
        <dbReference type="ARBA" id="ARBA00023268"/>
    </source>
</evidence>
<evidence type="ECO:0000256" key="3">
    <source>
        <dbReference type="ARBA" id="ARBA00022553"/>
    </source>
</evidence>
<evidence type="ECO:0000256" key="7">
    <source>
        <dbReference type="ARBA" id="ARBA00023315"/>
    </source>
</evidence>
<organism evidence="10 11">
    <name type="scientific">Saccharothrix violaceirubra</name>
    <dbReference type="NCBI Taxonomy" id="413306"/>
    <lineage>
        <taxon>Bacteria</taxon>
        <taxon>Bacillati</taxon>
        <taxon>Actinomycetota</taxon>
        <taxon>Actinomycetes</taxon>
        <taxon>Pseudonocardiales</taxon>
        <taxon>Pseudonocardiaceae</taxon>
        <taxon>Saccharothrix</taxon>
    </lineage>
</organism>
<dbReference type="GO" id="GO:0004312">
    <property type="term" value="F:fatty acid synthase activity"/>
    <property type="evidence" value="ECO:0007669"/>
    <property type="project" value="TreeGrafter"/>
</dbReference>
<evidence type="ECO:0000313" key="10">
    <source>
        <dbReference type="EMBL" id="MBB4966589.1"/>
    </source>
</evidence>
<dbReference type="InterPro" id="IPR016035">
    <property type="entry name" value="Acyl_Trfase/lysoPLipase"/>
</dbReference>
<dbReference type="InterPro" id="IPR014031">
    <property type="entry name" value="Ketoacyl_synth_C"/>
</dbReference>
<dbReference type="Proteomes" id="UP000542674">
    <property type="component" value="Unassembled WGS sequence"/>
</dbReference>
<dbReference type="GO" id="GO:0004315">
    <property type="term" value="F:3-oxoacyl-[acyl-carrier-protein] synthase activity"/>
    <property type="evidence" value="ECO:0007669"/>
    <property type="project" value="InterPro"/>
</dbReference>
<dbReference type="Pfam" id="PF08990">
    <property type="entry name" value="Docking"/>
    <property type="match status" value="1"/>
</dbReference>
<evidence type="ECO:0000259" key="8">
    <source>
        <dbReference type="PROSITE" id="PS50075"/>
    </source>
</evidence>
<dbReference type="PROSITE" id="PS50075">
    <property type="entry name" value="CARRIER"/>
    <property type="match status" value="1"/>
</dbReference>
<dbReference type="SUPFAM" id="SSF55048">
    <property type="entry name" value="Probable ACP-binding domain of malonyl-CoA ACP transacylase"/>
    <property type="match status" value="1"/>
</dbReference>
<dbReference type="InterPro" id="IPR016039">
    <property type="entry name" value="Thiolase-like"/>
</dbReference>
<evidence type="ECO:0000256" key="2">
    <source>
        <dbReference type="ARBA" id="ARBA00022450"/>
    </source>
</evidence>
<dbReference type="InterPro" id="IPR014030">
    <property type="entry name" value="Ketoacyl_synth_N"/>
</dbReference>
<evidence type="ECO:0000313" key="11">
    <source>
        <dbReference type="Proteomes" id="UP000542674"/>
    </source>
</evidence>
<protein>
    <submittedName>
        <fullName evidence="10">Acyl transferase domain-containing protein</fullName>
    </submittedName>
</protein>
<proteinExistence type="predicted"/>
<dbReference type="SUPFAM" id="SSF52151">
    <property type="entry name" value="FabD/lysophospholipase-like"/>
    <property type="match status" value="1"/>
</dbReference>
<keyword evidence="11" id="KW-1185">Reference proteome</keyword>
<dbReference type="InterPro" id="IPR009081">
    <property type="entry name" value="PP-bd_ACP"/>
</dbReference>
<dbReference type="InterPro" id="IPR050091">
    <property type="entry name" value="PKS_NRPS_Biosynth_Enz"/>
</dbReference>
<dbReference type="Pfam" id="PF16197">
    <property type="entry name" value="KAsynt_C_assoc"/>
    <property type="match status" value="1"/>
</dbReference>
<dbReference type="Gene3D" id="1.10.1200.10">
    <property type="entry name" value="ACP-like"/>
    <property type="match status" value="1"/>
</dbReference>
<evidence type="ECO:0000256" key="4">
    <source>
        <dbReference type="ARBA" id="ARBA00022679"/>
    </source>
</evidence>
<feature type="domain" description="Carrier" evidence="8">
    <location>
        <begin position="918"/>
        <end position="993"/>
    </location>
</feature>
<dbReference type="InterPro" id="IPR015083">
    <property type="entry name" value="NorB/c/GfsB-D-like_docking"/>
</dbReference>
<dbReference type="Pfam" id="PF00550">
    <property type="entry name" value="PP-binding"/>
    <property type="match status" value="1"/>
</dbReference>
<comment type="caution">
    <text evidence="10">The sequence shown here is derived from an EMBL/GenBank/DDBJ whole genome shotgun (WGS) entry which is preliminary data.</text>
</comment>
<dbReference type="SMART" id="SM00827">
    <property type="entry name" value="PKS_AT"/>
    <property type="match status" value="1"/>
</dbReference>
<comment type="cofactor">
    <cofactor evidence="1">
        <name>pantetheine 4'-phosphate</name>
        <dbReference type="ChEBI" id="CHEBI:47942"/>
    </cofactor>
</comment>
<evidence type="ECO:0000256" key="1">
    <source>
        <dbReference type="ARBA" id="ARBA00001957"/>
    </source>
</evidence>
<dbReference type="Pfam" id="PF00698">
    <property type="entry name" value="Acyl_transf_1"/>
    <property type="match status" value="1"/>
</dbReference>
<dbReference type="SUPFAM" id="SSF53901">
    <property type="entry name" value="Thiolase-like"/>
    <property type="match status" value="1"/>
</dbReference>
<keyword evidence="3" id="KW-0597">Phosphoprotein</keyword>
<reference evidence="10 11" key="1">
    <citation type="submission" date="2020-08" db="EMBL/GenBank/DDBJ databases">
        <title>Sequencing the genomes of 1000 actinobacteria strains.</title>
        <authorList>
            <person name="Klenk H.-P."/>
        </authorList>
    </citation>
    <scope>NUCLEOTIDE SEQUENCE [LARGE SCALE GENOMIC DNA]</scope>
    <source>
        <strain evidence="10 11">DSM 45084</strain>
    </source>
</reference>
<dbReference type="InterPro" id="IPR014043">
    <property type="entry name" value="Acyl_transferase_dom"/>
</dbReference>
<dbReference type="FunFam" id="3.40.366.10:FF:000002">
    <property type="entry name" value="Probable polyketide synthase 2"/>
    <property type="match status" value="1"/>
</dbReference>
<dbReference type="PROSITE" id="PS52004">
    <property type="entry name" value="KS3_2"/>
    <property type="match status" value="1"/>
</dbReference>
<dbReference type="Gene3D" id="3.30.70.3290">
    <property type="match status" value="1"/>
</dbReference>
<dbReference type="GO" id="GO:0033068">
    <property type="term" value="P:macrolide biosynthetic process"/>
    <property type="evidence" value="ECO:0007669"/>
    <property type="project" value="UniProtKB-ARBA"/>
</dbReference>
<dbReference type="InterPro" id="IPR018201">
    <property type="entry name" value="Ketoacyl_synth_AS"/>
</dbReference>
<dbReference type="EMBL" id="JACHJS010000001">
    <property type="protein sequence ID" value="MBB4966589.1"/>
    <property type="molecule type" value="Genomic_DNA"/>
</dbReference>
<feature type="domain" description="Ketosynthase family 3 (KS3)" evidence="9">
    <location>
        <begin position="33"/>
        <end position="457"/>
    </location>
</feature>
<dbReference type="PANTHER" id="PTHR43775">
    <property type="entry name" value="FATTY ACID SYNTHASE"/>
    <property type="match status" value="1"/>
</dbReference>
<dbReference type="PROSITE" id="PS00012">
    <property type="entry name" value="PHOSPHOPANTETHEINE"/>
    <property type="match status" value="1"/>
</dbReference>
<dbReference type="InterPro" id="IPR032821">
    <property type="entry name" value="PKS_assoc"/>
</dbReference>
<dbReference type="RefSeq" id="WP_184670684.1">
    <property type="nucleotide sequence ID" value="NZ_JACHJS010000001.1"/>
</dbReference>
<dbReference type="PROSITE" id="PS00606">
    <property type="entry name" value="KS3_1"/>
    <property type="match status" value="1"/>
</dbReference>
<dbReference type="Pfam" id="PF02801">
    <property type="entry name" value="Ketoacyl-synt_C"/>
    <property type="match status" value="1"/>
</dbReference>
<evidence type="ECO:0000256" key="5">
    <source>
        <dbReference type="ARBA" id="ARBA00023194"/>
    </source>
</evidence>
<keyword evidence="4 10" id="KW-0808">Transferase</keyword>
<sequence length="1018" mass="106836">MASEDELLAYLKRVVGELDRTRQRLAELEAGAAEPVAVVGMACRFPGGVVGPDDLWRMVVEERDAVADFPTDRGWDLDSLFDDDPERAGRSYTRRAAFLDGAGDFDAGFFGIPPREAPAVDPQQRLLLECSWEALERAGIDPKSLHGSETGVFMGLMQHDYAARLRSVPADLEGHLDLGSLAAVASGRISYTLGLRGPALTIDTACSSSLVALHLARRSLRAGETDLALVGAATLVFEPGVFVEFSRQRALAPDGRCKAFADGADGFGAGEGAAVVVLERLSDARRNGHPVLAVVRGSAVNQDGASSGLTAPHGPAQEQVIRRALADAGLDPGDVDVVEAHGTGTRLGDPIEAGALLATYGRDRTTPCLLGSVKSNLGHTQAAGGLAGVLKVVMAMRAGIVPRTLHVDTPTREVDWSAGALRVAAASVPWPETGRPRRAAVSAFAVAGTNAHVVFEQGDEPEPPPVPVPPIELPFALSAHSPAALRAQAARLRDHLDGRRPVDVAHSLLTTRAHLRHRAVLVARDHDTLRRDLDALAADRPVEAARGVAGGGRTAFVFPGQGSQWVGMAAGLARRSPVFATLLDECGEALAPHLGWSVSDLLRREDADFARVDVVQPALFAVMVALAGLWRAHGVRPDAVVGHSQGEIAAACVAGALSLADAAKVVAVRALALADLAAPGAMAWIASPVDEVSALITADVSVAAVNGPASTVVAGEPEAVGALLAHCASHGVRTSRLPVGYASHTMAVDVLADDLVARIGHITPKESEVPYYSSTTGTALDTRSLDAHYWFRNLRQVVRFDRAVRAMADDGHRLFVEASPHPVLGPSIVDAVPATAIATLRRDEGGPERFLAALGEAHAHGVEVDWTPVFAGLSPRRVDLPTYAFQHRRYWLDNSGVPAVSRVEVPEPVASAAPSGLAAVLDLVLGHTAVILGHVGPDGVDPDVAFRDLGFESLAAVRLRDRINAATGLRLPSTVVFEHPTPAALADLVCAELDGPALPADAAEITDDELFALLDSRL</sequence>
<dbReference type="CDD" id="cd00833">
    <property type="entry name" value="PKS"/>
    <property type="match status" value="1"/>
</dbReference>
<dbReference type="Gene3D" id="3.40.366.10">
    <property type="entry name" value="Malonyl-Coenzyme A Acyl Carrier Protein, domain 2"/>
    <property type="match status" value="1"/>
</dbReference>
<dbReference type="SMART" id="SM01294">
    <property type="entry name" value="PKS_PP_betabranch"/>
    <property type="match status" value="1"/>
</dbReference>
<dbReference type="Pfam" id="PF00109">
    <property type="entry name" value="ketoacyl-synt"/>
    <property type="match status" value="1"/>
</dbReference>
<dbReference type="FunFam" id="3.40.47.10:FF:000019">
    <property type="entry name" value="Polyketide synthase type I"/>
    <property type="match status" value="1"/>
</dbReference>
<name>A0A7W7WWP0_9PSEU</name>
<dbReference type="SMART" id="SM00823">
    <property type="entry name" value="PKS_PP"/>
    <property type="match status" value="1"/>
</dbReference>
<dbReference type="InterPro" id="IPR006162">
    <property type="entry name" value="Ppantetheine_attach_site"/>
</dbReference>
<dbReference type="InterPro" id="IPR036736">
    <property type="entry name" value="ACP-like_sf"/>
</dbReference>
<dbReference type="InterPro" id="IPR016036">
    <property type="entry name" value="Malonyl_transacylase_ACP-bd"/>
</dbReference>
<dbReference type="AlphaFoldDB" id="A0A7W7WWP0"/>
<gene>
    <name evidence="10" type="ORF">F4559_003948</name>
</gene>
<dbReference type="SUPFAM" id="SSF47336">
    <property type="entry name" value="ACP-like"/>
    <property type="match status" value="1"/>
</dbReference>
<dbReference type="InterPro" id="IPR020841">
    <property type="entry name" value="PKS_Beta-ketoAc_synthase_dom"/>
</dbReference>
<evidence type="ECO:0000259" key="9">
    <source>
        <dbReference type="PROSITE" id="PS52004"/>
    </source>
</evidence>
<dbReference type="PANTHER" id="PTHR43775:SF51">
    <property type="entry name" value="INACTIVE PHENOLPHTHIOCEROL SYNTHESIS POLYKETIDE SYNTHASE TYPE I PKS1-RELATED"/>
    <property type="match status" value="1"/>
</dbReference>